<keyword evidence="6" id="KW-1185">Reference proteome</keyword>
<dbReference type="InterPro" id="IPR006973">
    <property type="entry name" value="Cwf_Cwc_15"/>
</dbReference>
<dbReference type="GO" id="GO:0071013">
    <property type="term" value="C:catalytic step 2 spliceosome"/>
    <property type="evidence" value="ECO:0007669"/>
    <property type="project" value="TreeGrafter"/>
</dbReference>
<comment type="similarity">
    <text evidence="1">Belongs to the CWC15 family.</text>
</comment>
<dbReference type="GO" id="GO:0045292">
    <property type="term" value="P:mRNA cis splicing, via spliceosome"/>
    <property type="evidence" value="ECO:0007669"/>
    <property type="project" value="TreeGrafter"/>
</dbReference>
<organism evidence="5 6">
    <name type="scientific">Porphyridium purpureum</name>
    <name type="common">Red alga</name>
    <name type="synonym">Porphyridium cruentum</name>
    <dbReference type="NCBI Taxonomy" id="35688"/>
    <lineage>
        <taxon>Eukaryota</taxon>
        <taxon>Rhodophyta</taxon>
        <taxon>Bangiophyceae</taxon>
        <taxon>Porphyridiales</taxon>
        <taxon>Porphyridiaceae</taxon>
        <taxon>Porphyridium</taxon>
    </lineage>
</organism>
<dbReference type="OrthoDB" id="30179at2759"/>
<dbReference type="EMBL" id="VRMN01000011">
    <property type="protein sequence ID" value="KAA8491860.1"/>
    <property type="molecule type" value="Genomic_DNA"/>
</dbReference>
<evidence type="ECO:0000256" key="2">
    <source>
        <dbReference type="ARBA" id="ARBA00022664"/>
    </source>
</evidence>
<evidence type="ECO:0000256" key="4">
    <source>
        <dbReference type="SAM" id="MobiDB-lite"/>
    </source>
</evidence>
<accession>A0A5J4YLS4</accession>
<evidence type="ECO:0000256" key="1">
    <source>
        <dbReference type="ARBA" id="ARBA00006644"/>
    </source>
</evidence>
<dbReference type="Pfam" id="PF04889">
    <property type="entry name" value="Cwf_Cwc_15"/>
    <property type="match status" value="1"/>
</dbReference>
<gene>
    <name evidence="5" type="ORF">FVE85_8342</name>
</gene>
<feature type="compositionally biased region" description="Polar residues" evidence="4">
    <location>
        <begin position="112"/>
        <end position="127"/>
    </location>
</feature>
<reference evidence="6" key="1">
    <citation type="journal article" date="2019" name="Nat. Commun.">
        <title>Expansion of phycobilisome linker gene families in mesophilic red algae.</title>
        <authorList>
            <person name="Lee J."/>
            <person name="Kim D."/>
            <person name="Bhattacharya D."/>
            <person name="Yoon H.S."/>
        </authorList>
    </citation>
    <scope>NUCLEOTIDE SEQUENCE [LARGE SCALE GENOMIC DNA]</scope>
    <source>
        <strain evidence="6">CCMP 1328</strain>
    </source>
</reference>
<dbReference type="Proteomes" id="UP000324585">
    <property type="component" value="Unassembled WGS sequence"/>
</dbReference>
<evidence type="ECO:0000313" key="5">
    <source>
        <dbReference type="EMBL" id="KAA8491860.1"/>
    </source>
</evidence>
<keyword evidence="2" id="KW-0507">mRNA processing</keyword>
<dbReference type="PANTHER" id="PTHR12718">
    <property type="entry name" value="CELL CYCLE CONTROL PROTEIN CWF15"/>
    <property type="match status" value="1"/>
</dbReference>
<evidence type="ECO:0000256" key="3">
    <source>
        <dbReference type="ARBA" id="ARBA00023187"/>
    </source>
</evidence>
<dbReference type="PANTHER" id="PTHR12718:SF2">
    <property type="entry name" value="SPLICEOSOME-ASSOCIATED PROTEIN CWC15 HOMOLOG"/>
    <property type="match status" value="1"/>
</dbReference>
<name>A0A5J4YLS4_PORPP</name>
<evidence type="ECO:0000313" key="6">
    <source>
        <dbReference type="Proteomes" id="UP000324585"/>
    </source>
</evidence>
<comment type="caution">
    <text evidence="5">The sequence shown here is derived from an EMBL/GenBank/DDBJ whole genome shotgun (WGS) entry which is preliminary data.</text>
</comment>
<dbReference type="GO" id="GO:0003723">
    <property type="term" value="F:RNA binding"/>
    <property type="evidence" value="ECO:0007669"/>
    <property type="project" value="TreeGrafter"/>
</dbReference>
<proteinExistence type="inferred from homology"/>
<feature type="region of interest" description="Disordered" evidence="4">
    <location>
        <begin position="24"/>
        <end position="144"/>
    </location>
</feature>
<dbReference type="AlphaFoldDB" id="A0A5J4YLS4"/>
<keyword evidence="3" id="KW-0508">mRNA splicing</keyword>
<sequence>MSHKAHTVSARGAEVQGRWRLGVASARVSGKSKSAHGQLKTRKPMAQRVTPQRVPDSTRIGPQDEAPFTQLDYGTERLDQLQGNPIIPQPRQQALPPQRLEASERDDAAQSGRPSSPGQEVQRTSRTQASSSESSSDDDEDEEAELLAQLEKIRRERGVASGASETCVPSRAGSVYGATMTEQKNSVYNGNPLIQLRDFADSTAPSISRDIRSRQSWTEDVVLREDPIPSRGNRPPAFVNNALQTEFHKRFLDKYIR</sequence>
<feature type="compositionally biased region" description="Low complexity" evidence="4">
    <location>
        <begin position="85"/>
        <end position="100"/>
    </location>
</feature>
<feature type="compositionally biased region" description="Acidic residues" evidence="4">
    <location>
        <begin position="135"/>
        <end position="144"/>
    </location>
</feature>
<protein>
    <submittedName>
        <fullName evidence="5">Protein CWC15-like</fullName>
    </submittedName>
</protein>